<keyword evidence="2" id="KW-1185">Reference proteome</keyword>
<evidence type="ECO:0000313" key="1">
    <source>
        <dbReference type="EMBL" id="KAI8547959.1"/>
    </source>
</evidence>
<gene>
    <name evidence="1" type="ORF">RHMOL_Rhmol07G0235800</name>
</gene>
<accession>A0ACC0N554</accession>
<name>A0ACC0N554_RHOML</name>
<protein>
    <submittedName>
        <fullName evidence="1">Uncharacterized protein</fullName>
    </submittedName>
</protein>
<comment type="caution">
    <text evidence="1">The sequence shown here is derived from an EMBL/GenBank/DDBJ whole genome shotgun (WGS) entry which is preliminary data.</text>
</comment>
<reference evidence="1" key="1">
    <citation type="submission" date="2022-02" db="EMBL/GenBank/DDBJ databases">
        <title>Plant Genome Project.</title>
        <authorList>
            <person name="Zhang R.-G."/>
        </authorList>
    </citation>
    <scope>NUCLEOTIDE SEQUENCE</scope>
    <source>
        <strain evidence="1">AT1</strain>
    </source>
</reference>
<evidence type="ECO:0000313" key="2">
    <source>
        <dbReference type="Proteomes" id="UP001062846"/>
    </source>
</evidence>
<sequence length="343" mass="39639">MKFAKDTWNEFQVSGWAGFMILQKLKVLKDKLRVWNKEVFGDVKHALQQTEAEAKLHQFEVIVEERQLTEVEKASRCKTKTEFWRLYHLTESMWRQKFQISWLKFRDKNTRYFQVMANNRFWRNKEIKEAAVEYFRTNFKEEQRSEPVLGGVFIRKLNPLVSSDLEKQFEEGGILSALKDCSSLKALGSDGFNFSFVKKGRVFMKPLILQFFSEFHANGKLTKGFVLALDLGQAHAASRILIFGAWRSRCCVHFRGISHNVHVFKGGYCLANIMKEGGNKPSEEGKDRWIIIKCVCLGMVDVVNVRNSFVKILDAAAKRLQKVLATSDYDASLIRVGRSKAET</sequence>
<dbReference type="EMBL" id="CM046394">
    <property type="protein sequence ID" value="KAI8547959.1"/>
    <property type="molecule type" value="Genomic_DNA"/>
</dbReference>
<organism evidence="1 2">
    <name type="scientific">Rhododendron molle</name>
    <name type="common">Chinese azalea</name>
    <name type="synonym">Azalea mollis</name>
    <dbReference type="NCBI Taxonomy" id="49168"/>
    <lineage>
        <taxon>Eukaryota</taxon>
        <taxon>Viridiplantae</taxon>
        <taxon>Streptophyta</taxon>
        <taxon>Embryophyta</taxon>
        <taxon>Tracheophyta</taxon>
        <taxon>Spermatophyta</taxon>
        <taxon>Magnoliopsida</taxon>
        <taxon>eudicotyledons</taxon>
        <taxon>Gunneridae</taxon>
        <taxon>Pentapetalae</taxon>
        <taxon>asterids</taxon>
        <taxon>Ericales</taxon>
        <taxon>Ericaceae</taxon>
        <taxon>Ericoideae</taxon>
        <taxon>Rhodoreae</taxon>
        <taxon>Rhododendron</taxon>
    </lineage>
</organism>
<dbReference type="Proteomes" id="UP001062846">
    <property type="component" value="Chromosome 7"/>
</dbReference>
<proteinExistence type="predicted"/>